<evidence type="ECO:0000256" key="5">
    <source>
        <dbReference type="SAM" id="Phobius"/>
    </source>
</evidence>
<evidence type="ECO:0000256" key="1">
    <source>
        <dbReference type="ARBA" id="ARBA00004141"/>
    </source>
</evidence>
<evidence type="ECO:0000259" key="6">
    <source>
        <dbReference type="Pfam" id="PF00324"/>
    </source>
</evidence>
<keyword evidence="2 5" id="KW-0812">Transmembrane</keyword>
<dbReference type="Proteomes" id="UP001318760">
    <property type="component" value="Unassembled WGS sequence"/>
</dbReference>
<feature type="domain" description="Amino acid permease/ SLC12A" evidence="6">
    <location>
        <begin position="21"/>
        <end position="58"/>
    </location>
</feature>
<proteinExistence type="predicted"/>
<evidence type="ECO:0000256" key="4">
    <source>
        <dbReference type="ARBA" id="ARBA00023136"/>
    </source>
</evidence>
<dbReference type="GO" id="GO:0016020">
    <property type="term" value="C:membrane"/>
    <property type="evidence" value="ECO:0007669"/>
    <property type="project" value="UniProtKB-SubCell"/>
</dbReference>
<dbReference type="AlphaFoldDB" id="A0ABD4JGZ6"/>
<comment type="subcellular location">
    <subcellularLocation>
        <location evidence="1">Membrane</location>
        <topology evidence="1">Multi-pass membrane protein</topology>
    </subcellularLocation>
</comment>
<evidence type="ECO:0000313" key="8">
    <source>
        <dbReference type="Proteomes" id="UP001318760"/>
    </source>
</evidence>
<keyword evidence="4 5" id="KW-0472">Membrane</keyword>
<reference evidence="7 8" key="1">
    <citation type="submission" date="2020-10" db="EMBL/GenBank/DDBJ databases">
        <title>Campylobacter californiensis sp. nov. isolated from cattle and feral swine in California.</title>
        <authorList>
            <person name="Miller W.G."/>
        </authorList>
    </citation>
    <scope>NUCLEOTIDE SEQUENCE [LARGE SCALE GENOMIC DNA]</scope>
    <source>
        <strain evidence="7 8">RM12919</strain>
    </source>
</reference>
<dbReference type="EMBL" id="JADBHS010000003">
    <property type="protein sequence ID" value="MBE2986030.1"/>
    <property type="molecule type" value="Genomic_DNA"/>
</dbReference>
<sequence>MQNHKLQNQGEFKRKINSRHLFMIALGELATAMPVTGSFGAYATKFISPATGFTVTWL</sequence>
<protein>
    <recommendedName>
        <fullName evidence="6">Amino acid permease/ SLC12A domain-containing protein</fullName>
    </recommendedName>
</protein>
<evidence type="ECO:0000256" key="2">
    <source>
        <dbReference type="ARBA" id="ARBA00022692"/>
    </source>
</evidence>
<comment type="caution">
    <text evidence="7">The sequence shown here is derived from an EMBL/GenBank/DDBJ whole genome shotgun (WGS) entry which is preliminary data.</text>
</comment>
<gene>
    <name evidence="7" type="ORF">CCAL12919_02625</name>
</gene>
<dbReference type="InterPro" id="IPR004841">
    <property type="entry name" value="AA-permease/SLC12A_dom"/>
</dbReference>
<keyword evidence="3 5" id="KW-1133">Transmembrane helix</keyword>
<dbReference type="RefSeq" id="WP_394354243.1">
    <property type="nucleotide sequence ID" value="NZ_JADBHS010000003.1"/>
</dbReference>
<dbReference type="Pfam" id="PF00324">
    <property type="entry name" value="AA_permease"/>
    <property type="match status" value="1"/>
</dbReference>
<evidence type="ECO:0000313" key="7">
    <source>
        <dbReference type="EMBL" id="MBE2986030.1"/>
    </source>
</evidence>
<organism evidence="7 8">
    <name type="scientific">Campylobacter californiensis</name>
    <dbReference type="NCBI Taxonomy" id="1032243"/>
    <lineage>
        <taxon>Bacteria</taxon>
        <taxon>Pseudomonadati</taxon>
        <taxon>Campylobacterota</taxon>
        <taxon>Epsilonproteobacteria</taxon>
        <taxon>Campylobacterales</taxon>
        <taxon>Campylobacteraceae</taxon>
        <taxon>Campylobacter</taxon>
    </lineage>
</organism>
<evidence type="ECO:0000256" key="3">
    <source>
        <dbReference type="ARBA" id="ARBA00022989"/>
    </source>
</evidence>
<accession>A0ABD4JGZ6</accession>
<feature type="transmembrane region" description="Helical" evidence="5">
    <location>
        <begin position="21"/>
        <end position="43"/>
    </location>
</feature>
<name>A0ABD4JGZ6_9BACT</name>